<organism evidence="2 3">
    <name type="scientific">Linum trigynum</name>
    <dbReference type="NCBI Taxonomy" id="586398"/>
    <lineage>
        <taxon>Eukaryota</taxon>
        <taxon>Viridiplantae</taxon>
        <taxon>Streptophyta</taxon>
        <taxon>Embryophyta</taxon>
        <taxon>Tracheophyta</taxon>
        <taxon>Spermatophyta</taxon>
        <taxon>Magnoliopsida</taxon>
        <taxon>eudicotyledons</taxon>
        <taxon>Gunneridae</taxon>
        <taxon>Pentapetalae</taxon>
        <taxon>rosids</taxon>
        <taxon>fabids</taxon>
        <taxon>Malpighiales</taxon>
        <taxon>Linaceae</taxon>
        <taxon>Linum</taxon>
    </lineage>
</organism>
<keyword evidence="1" id="KW-0472">Membrane</keyword>
<reference evidence="2 3" key="1">
    <citation type="submission" date="2024-04" db="EMBL/GenBank/DDBJ databases">
        <authorList>
            <person name="Fracassetti M."/>
        </authorList>
    </citation>
    <scope>NUCLEOTIDE SEQUENCE [LARGE SCALE GENOMIC DNA]</scope>
</reference>
<keyword evidence="1" id="KW-1133">Transmembrane helix</keyword>
<evidence type="ECO:0000313" key="3">
    <source>
        <dbReference type="Proteomes" id="UP001497516"/>
    </source>
</evidence>
<accession>A0AAV2ECT8</accession>
<keyword evidence="1" id="KW-0812">Transmembrane</keyword>
<protein>
    <submittedName>
        <fullName evidence="2">Uncharacterized protein</fullName>
    </submittedName>
</protein>
<gene>
    <name evidence="2" type="ORF">LTRI10_LOCUS24830</name>
</gene>
<evidence type="ECO:0000313" key="2">
    <source>
        <dbReference type="EMBL" id="CAL1383564.1"/>
    </source>
</evidence>
<sequence>MPLCPWCGFAHKDHSVILSSLSKGVFPPSYREVCEPVGRKFYDNDSLGRSEIGLSPSWKKHSREGSITRRRNILVVGVLPRGRIILVVFWLIRYVLVLAVLGSSLVLRLSGKRLSVLVITQRCIAQRREAFPRGSIARRHFLSLAKRRKA</sequence>
<evidence type="ECO:0000256" key="1">
    <source>
        <dbReference type="SAM" id="Phobius"/>
    </source>
</evidence>
<dbReference type="EMBL" id="OZ034817">
    <property type="protein sequence ID" value="CAL1383564.1"/>
    <property type="molecule type" value="Genomic_DNA"/>
</dbReference>
<name>A0AAV2ECT8_9ROSI</name>
<keyword evidence="3" id="KW-1185">Reference proteome</keyword>
<proteinExistence type="predicted"/>
<dbReference type="AlphaFoldDB" id="A0AAV2ECT8"/>
<dbReference type="Proteomes" id="UP001497516">
    <property type="component" value="Chromosome 4"/>
</dbReference>
<feature type="transmembrane region" description="Helical" evidence="1">
    <location>
        <begin position="84"/>
        <end position="107"/>
    </location>
</feature>